<dbReference type="InterPro" id="IPR011009">
    <property type="entry name" value="Kinase-like_dom_sf"/>
</dbReference>
<proteinExistence type="predicted"/>
<dbReference type="GO" id="GO:0004672">
    <property type="term" value="F:protein kinase activity"/>
    <property type="evidence" value="ECO:0007669"/>
    <property type="project" value="InterPro"/>
</dbReference>
<dbReference type="Gene3D" id="1.10.510.10">
    <property type="entry name" value="Transferase(Phosphotransferase) domain 1"/>
    <property type="match status" value="1"/>
</dbReference>
<evidence type="ECO:0000259" key="1">
    <source>
        <dbReference type="PROSITE" id="PS50011"/>
    </source>
</evidence>
<dbReference type="EMBL" id="JAQHRD010000004">
    <property type="protein sequence ID" value="KAJ6441775.1"/>
    <property type="molecule type" value="Genomic_DNA"/>
</dbReference>
<organism evidence="2 3">
    <name type="scientific">Purpureocillium lavendulum</name>
    <dbReference type="NCBI Taxonomy" id="1247861"/>
    <lineage>
        <taxon>Eukaryota</taxon>
        <taxon>Fungi</taxon>
        <taxon>Dikarya</taxon>
        <taxon>Ascomycota</taxon>
        <taxon>Pezizomycotina</taxon>
        <taxon>Sordariomycetes</taxon>
        <taxon>Hypocreomycetidae</taxon>
        <taxon>Hypocreales</taxon>
        <taxon>Ophiocordycipitaceae</taxon>
        <taxon>Purpureocillium</taxon>
    </lineage>
</organism>
<keyword evidence="3" id="KW-1185">Reference proteome</keyword>
<reference evidence="2" key="1">
    <citation type="submission" date="2023-01" db="EMBL/GenBank/DDBJ databases">
        <title>The growth and conidiation of Purpureocillium lavendulum are regulated by nitrogen source and histone H3K14 acetylation.</title>
        <authorList>
            <person name="Tang P."/>
            <person name="Han J."/>
            <person name="Zhang C."/>
            <person name="Tang P."/>
            <person name="Qi F."/>
            <person name="Zhang K."/>
            <person name="Liang L."/>
        </authorList>
    </citation>
    <scope>NUCLEOTIDE SEQUENCE</scope>
    <source>
        <strain evidence="2">YMF1.00683</strain>
    </source>
</reference>
<evidence type="ECO:0000313" key="3">
    <source>
        <dbReference type="Proteomes" id="UP001163105"/>
    </source>
</evidence>
<dbReference type="InterPro" id="IPR000719">
    <property type="entry name" value="Prot_kinase_dom"/>
</dbReference>
<dbReference type="AlphaFoldDB" id="A0AB34FRB3"/>
<dbReference type="SUPFAM" id="SSF56112">
    <property type="entry name" value="Protein kinase-like (PK-like)"/>
    <property type="match status" value="1"/>
</dbReference>
<dbReference type="Proteomes" id="UP001163105">
    <property type="component" value="Unassembled WGS sequence"/>
</dbReference>
<sequence length="310" mass="34535">MSRPSARYEIRGWDTGNDQFDINIGVNGVHFAISLSSDCFIGSPLWACGEQVADIFLPEFERLAPVKVHSGKLTLAGLAVRGSFECRYRVIQEKADMRSAQDDFPLFDPIQVQVPYRDGHSIHDIIPRQVFIQDQTFFYKSCWSPCDAIDEVEKYCRIHKSGLSVGQLSTARLFGIVAGRQGLAKGLLYHWIETRPGARTLFSVVDVDTPLSLLEKWASQIRAAVAGLHRLGIVWGDAKPHNVLIDTNDNAIVIDLEGGTTRGWFDHDVGGSIEGDLQGLERIIDFIFNDESPLRLGRKGDVELSDSEFS</sequence>
<accession>A0AB34FRB3</accession>
<comment type="caution">
    <text evidence="2">The sequence shown here is derived from an EMBL/GenBank/DDBJ whole genome shotgun (WGS) entry which is preliminary data.</text>
</comment>
<feature type="domain" description="Protein kinase" evidence="1">
    <location>
        <begin position="73"/>
        <end position="310"/>
    </location>
</feature>
<protein>
    <submittedName>
        <fullName evidence="2">Tryptophan synthase</fullName>
    </submittedName>
</protein>
<dbReference type="PROSITE" id="PS50011">
    <property type="entry name" value="PROTEIN_KINASE_DOM"/>
    <property type="match status" value="1"/>
</dbReference>
<dbReference type="GO" id="GO:0005524">
    <property type="term" value="F:ATP binding"/>
    <property type="evidence" value="ECO:0007669"/>
    <property type="project" value="InterPro"/>
</dbReference>
<name>A0AB34FRB3_9HYPO</name>
<gene>
    <name evidence="2" type="ORF">O9K51_05326</name>
</gene>
<evidence type="ECO:0000313" key="2">
    <source>
        <dbReference type="EMBL" id="KAJ6441775.1"/>
    </source>
</evidence>